<evidence type="ECO:0000256" key="4">
    <source>
        <dbReference type="ARBA" id="ARBA00023125"/>
    </source>
</evidence>
<feature type="non-terminal residue" evidence="10">
    <location>
        <position position="1"/>
    </location>
</feature>
<dbReference type="Pfam" id="PF00249">
    <property type="entry name" value="Myb_DNA-binding"/>
    <property type="match status" value="2"/>
</dbReference>
<evidence type="ECO:0000256" key="6">
    <source>
        <dbReference type="ARBA" id="ARBA00023242"/>
    </source>
</evidence>
<feature type="domain" description="HTH myb-type" evidence="9">
    <location>
        <begin position="11"/>
        <end position="63"/>
    </location>
</feature>
<evidence type="ECO:0000313" key="10">
    <source>
        <dbReference type="EMBL" id="KAG6570590.1"/>
    </source>
</evidence>
<accession>A0AAV6LUK5</accession>
<keyword evidence="3" id="KW-0805">Transcription regulation</keyword>
<dbReference type="InterPro" id="IPR015495">
    <property type="entry name" value="Myb_TF_plants"/>
</dbReference>
<evidence type="ECO:0000256" key="2">
    <source>
        <dbReference type="ARBA" id="ARBA00022737"/>
    </source>
</evidence>
<feature type="compositionally biased region" description="Polar residues" evidence="7">
    <location>
        <begin position="156"/>
        <end position="166"/>
    </location>
</feature>
<feature type="compositionally biased region" description="Low complexity" evidence="7">
    <location>
        <begin position="133"/>
        <end position="147"/>
    </location>
</feature>
<reference evidence="10 11" key="1">
    <citation type="journal article" date="2021" name="Hortic Res">
        <title>The domestication of Cucurbita argyrosperma as revealed by the genome of its wild relative.</title>
        <authorList>
            <person name="Barrera-Redondo J."/>
            <person name="Sanchez-de la Vega G."/>
            <person name="Aguirre-Liguori J.A."/>
            <person name="Castellanos-Morales G."/>
            <person name="Gutierrez-Guerrero Y.T."/>
            <person name="Aguirre-Dugua X."/>
            <person name="Aguirre-Planter E."/>
            <person name="Tenaillon M.I."/>
            <person name="Lira-Saade R."/>
            <person name="Eguiarte L.E."/>
        </authorList>
    </citation>
    <scope>NUCLEOTIDE SEQUENCE [LARGE SCALE GENOMIC DNA]</scope>
    <source>
        <strain evidence="10">JBR-2021</strain>
    </source>
</reference>
<dbReference type="SMART" id="SM00717">
    <property type="entry name" value="SANT"/>
    <property type="match status" value="2"/>
</dbReference>
<dbReference type="GO" id="GO:0003677">
    <property type="term" value="F:DNA binding"/>
    <property type="evidence" value="ECO:0007669"/>
    <property type="project" value="UniProtKB-KW"/>
</dbReference>
<proteinExistence type="predicted"/>
<keyword evidence="11" id="KW-1185">Reference proteome</keyword>
<dbReference type="PROSITE" id="PS51294">
    <property type="entry name" value="HTH_MYB"/>
    <property type="match status" value="2"/>
</dbReference>
<feature type="domain" description="HTH myb-type" evidence="9">
    <location>
        <begin position="64"/>
        <end position="118"/>
    </location>
</feature>
<keyword evidence="4" id="KW-0238">DNA-binding</keyword>
<sequence>MGKGRAPCCDKNQVKRGPWSPAEDLRLINFIQNYGHDNWRALPKQAGLLRCGKSCRLRWINYLRPDVKRGNFTPDEEETIIKLHKTWGNKWSKIASRLPGRTDNEIKNVWNTHLKKRLLKTTTTKDCNEPKESPTTSSSYSSSLRPSNETQDLETEQPNKTNSVNNDLFCLEQQTTSTLSSNTSNSNSSSQVDKVWPQNHLDFGEEVEKKKENKQIRSELELELELELESESIEIPLEWDKDFWNILDLEDIDLFGSNEVDQYYCQASNFGAEKRQEFENDKWFKYLENELGLEADGCTGLDDVTAAERLLMDDVDPCMAYFADGLTQQLQS</sequence>
<comment type="subcellular location">
    <subcellularLocation>
        <location evidence="1">Nucleus</location>
    </subcellularLocation>
</comment>
<dbReference type="FunFam" id="1.10.10.60:FF:000015">
    <property type="entry name" value="Transcription factor RAX3"/>
    <property type="match status" value="1"/>
</dbReference>
<dbReference type="PROSITE" id="PS50090">
    <property type="entry name" value="MYB_LIKE"/>
    <property type="match status" value="2"/>
</dbReference>
<protein>
    <submittedName>
        <fullName evidence="10">Transcription factor MYB63</fullName>
    </submittedName>
</protein>
<dbReference type="PANTHER" id="PTHR10641:SF1103">
    <property type="entry name" value="TRANSCRIPTION FACTOR MYB72"/>
    <property type="match status" value="1"/>
</dbReference>
<keyword evidence="5" id="KW-0804">Transcription</keyword>
<dbReference type="EMBL" id="JAGKQH010000020">
    <property type="protein sequence ID" value="KAG6570590.1"/>
    <property type="molecule type" value="Genomic_DNA"/>
</dbReference>
<evidence type="ECO:0000259" key="8">
    <source>
        <dbReference type="PROSITE" id="PS50090"/>
    </source>
</evidence>
<dbReference type="GO" id="GO:0005634">
    <property type="term" value="C:nucleus"/>
    <property type="evidence" value="ECO:0007669"/>
    <property type="project" value="UniProtKB-SubCell"/>
</dbReference>
<feature type="compositionally biased region" description="Low complexity" evidence="7">
    <location>
        <begin position="173"/>
        <end position="191"/>
    </location>
</feature>
<keyword evidence="2" id="KW-0677">Repeat</keyword>
<feature type="domain" description="Myb-like" evidence="8">
    <location>
        <begin position="64"/>
        <end position="114"/>
    </location>
</feature>
<evidence type="ECO:0000256" key="5">
    <source>
        <dbReference type="ARBA" id="ARBA00023163"/>
    </source>
</evidence>
<dbReference type="CDD" id="cd00167">
    <property type="entry name" value="SANT"/>
    <property type="match status" value="2"/>
</dbReference>
<evidence type="ECO:0000256" key="1">
    <source>
        <dbReference type="ARBA" id="ARBA00004123"/>
    </source>
</evidence>
<gene>
    <name evidence="10" type="primary">MYB63</name>
    <name evidence="10" type="ORF">SDJN03_29505</name>
</gene>
<feature type="region of interest" description="Disordered" evidence="7">
    <location>
        <begin position="121"/>
        <end position="197"/>
    </location>
</feature>
<evidence type="ECO:0000313" key="11">
    <source>
        <dbReference type="Proteomes" id="UP000685013"/>
    </source>
</evidence>
<feature type="domain" description="Myb-like" evidence="8">
    <location>
        <begin position="11"/>
        <end position="63"/>
    </location>
</feature>
<keyword evidence="6" id="KW-0539">Nucleus</keyword>
<organism evidence="10 11">
    <name type="scientific">Cucurbita argyrosperma subsp. sororia</name>
    <dbReference type="NCBI Taxonomy" id="37648"/>
    <lineage>
        <taxon>Eukaryota</taxon>
        <taxon>Viridiplantae</taxon>
        <taxon>Streptophyta</taxon>
        <taxon>Embryophyta</taxon>
        <taxon>Tracheophyta</taxon>
        <taxon>Spermatophyta</taxon>
        <taxon>Magnoliopsida</taxon>
        <taxon>eudicotyledons</taxon>
        <taxon>Gunneridae</taxon>
        <taxon>Pentapetalae</taxon>
        <taxon>rosids</taxon>
        <taxon>fabids</taxon>
        <taxon>Cucurbitales</taxon>
        <taxon>Cucurbitaceae</taxon>
        <taxon>Cucurbiteae</taxon>
        <taxon>Cucurbita</taxon>
    </lineage>
</organism>
<evidence type="ECO:0000259" key="9">
    <source>
        <dbReference type="PROSITE" id="PS51294"/>
    </source>
</evidence>
<comment type="caution">
    <text evidence="10">The sequence shown here is derived from an EMBL/GenBank/DDBJ whole genome shotgun (WGS) entry which is preliminary data.</text>
</comment>
<name>A0AAV6LUK5_9ROSI</name>
<dbReference type="AlphaFoldDB" id="A0AAV6LUK5"/>
<dbReference type="Proteomes" id="UP000685013">
    <property type="component" value="Chromosome 20"/>
</dbReference>
<dbReference type="InterPro" id="IPR001005">
    <property type="entry name" value="SANT/Myb"/>
</dbReference>
<evidence type="ECO:0000256" key="7">
    <source>
        <dbReference type="SAM" id="MobiDB-lite"/>
    </source>
</evidence>
<evidence type="ECO:0000256" key="3">
    <source>
        <dbReference type="ARBA" id="ARBA00023015"/>
    </source>
</evidence>
<dbReference type="PANTHER" id="PTHR10641">
    <property type="entry name" value="MYB FAMILY TRANSCRIPTION FACTOR"/>
    <property type="match status" value="1"/>
</dbReference>
<dbReference type="InterPro" id="IPR017930">
    <property type="entry name" value="Myb_dom"/>
</dbReference>